<dbReference type="AlphaFoldDB" id="A0A8W8KI81"/>
<feature type="region of interest" description="Disordered" evidence="5">
    <location>
        <begin position="156"/>
        <end position="189"/>
    </location>
</feature>
<dbReference type="GO" id="GO:0005814">
    <property type="term" value="C:centriole"/>
    <property type="evidence" value="ECO:0007669"/>
    <property type="project" value="UniProtKB-SubCell"/>
</dbReference>
<dbReference type="Proteomes" id="UP000005408">
    <property type="component" value="Unassembled WGS sequence"/>
</dbReference>
<evidence type="ECO:0000259" key="6">
    <source>
        <dbReference type="Pfam" id="PF15503"/>
    </source>
</evidence>
<evidence type="ECO:0000256" key="2">
    <source>
        <dbReference type="ARBA" id="ARBA00022490"/>
    </source>
</evidence>
<dbReference type="PANTHER" id="PTHR28625:SF1">
    <property type="entry name" value="PROTEIN PHOSPHATASE 1 REGULATORY SUBUNIT 35"/>
    <property type="match status" value="1"/>
</dbReference>
<name>A0A8W8KI81_MAGGI</name>
<evidence type="ECO:0000256" key="3">
    <source>
        <dbReference type="ARBA" id="ARBA00023212"/>
    </source>
</evidence>
<evidence type="ECO:0000256" key="5">
    <source>
        <dbReference type="SAM" id="MobiDB-lite"/>
    </source>
</evidence>
<dbReference type="GO" id="GO:1903724">
    <property type="term" value="P:positive regulation of centriole elongation"/>
    <property type="evidence" value="ECO:0007669"/>
    <property type="project" value="TreeGrafter"/>
</dbReference>
<organism evidence="7 8">
    <name type="scientific">Magallana gigas</name>
    <name type="common">Pacific oyster</name>
    <name type="synonym">Crassostrea gigas</name>
    <dbReference type="NCBI Taxonomy" id="29159"/>
    <lineage>
        <taxon>Eukaryota</taxon>
        <taxon>Metazoa</taxon>
        <taxon>Spiralia</taxon>
        <taxon>Lophotrochozoa</taxon>
        <taxon>Mollusca</taxon>
        <taxon>Bivalvia</taxon>
        <taxon>Autobranchia</taxon>
        <taxon>Pteriomorphia</taxon>
        <taxon>Ostreida</taxon>
        <taxon>Ostreoidea</taxon>
        <taxon>Ostreidae</taxon>
        <taxon>Magallana</taxon>
    </lineage>
</organism>
<evidence type="ECO:0000256" key="4">
    <source>
        <dbReference type="ARBA" id="ARBA00029452"/>
    </source>
</evidence>
<reference evidence="7" key="1">
    <citation type="submission" date="2022-08" db="UniProtKB">
        <authorList>
            <consortium name="EnsemblMetazoa"/>
        </authorList>
    </citation>
    <scope>IDENTIFICATION</scope>
    <source>
        <strain evidence="7">05x7-T-G4-1.051#20</strain>
    </source>
</reference>
<dbReference type="GO" id="GO:0019902">
    <property type="term" value="F:phosphatase binding"/>
    <property type="evidence" value="ECO:0007669"/>
    <property type="project" value="InterPro"/>
</dbReference>
<evidence type="ECO:0000313" key="8">
    <source>
        <dbReference type="Proteomes" id="UP000005408"/>
    </source>
</evidence>
<evidence type="ECO:0000313" key="7">
    <source>
        <dbReference type="EnsemblMetazoa" id="G23700.7:cds"/>
    </source>
</evidence>
<comment type="similarity">
    <text evidence="4">Belongs to the PPP1R35 family.</text>
</comment>
<dbReference type="EnsemblMetazoa" id="G23700.7">
    <property type="protein sequence ID" value="G23700.7:cds"/>
    <property type="gene ID" value="G23700"/>
</dbReference>
<evidence type="ECO:0000256" key="1">
    <source>
        <dbReference type="ARBA" id="ARBA00004114"/>
    </source>
</evidence>
<dbReference type="PANTHER" id="PTHR28625">
    <property type="entry name" value="PROTEIN PHOSPHATASE 1 REGULATORY SUBUNIT 35"/>
    <property type="match status" value="1"/>
</dbReference>
<accession>A0A8W8KI81</accession>
<keyword evidence="8" id="KW-1185">Reference proteome</keyword>
<dbReference type="InterPro" id="IPR029135">
    <property type="entry name" value="PPP1R35_C"/>
</dbReference>
<feature type="compositionally biased region" description="Polar residues" evidence="5">
    <location>
        <begin position="157"/>
        <end position="166"/>
    </location>
</feature>
<feature type="domain" description="Protein phosphatase 1 regulatory subunit 35 C-terminal" evidence="6">
    <location>
        <begin position="323"/>
        <end position="456"/>
    </location>
</feature>
<sequence>MLTFIHEAYSEMATHFICQPTEPLAHRYPLNPGPGKGHGAVSHYELLNTASKPHAEFPPPGWDTSQSSEESLPLCQAPVPTWRITSDLIGPDPQLCITPDKSQGRIRPTKPVPASRPDYPVGCDPDLCVTPEKSIAQKKIQERNYDRQNVRFDVSESDNSILSQGIASRPSKSYKPCDYSDNLEDSEPRKELNAKPMKFTLQNANNKPVFVPLADHHKLHAQEITEAEDTRIKPVLPIVSTSSNKEARVITVLKTDNLKKKSRVPPETADEDPTKHIKDLANKRKVRVTRETNENPALSDYTYPFSGPAADSVQEYEHVFMRPEYNSTLRMRKEIESIKESHVDVVKALDKKLQISDTVSSDIREKASTKVNVSSPRFTGLVSLSVPVEDIDKPQTFRAKPVKARSQSKTREPDLMEFFSTEFQRETPELSTPGLSTPSEPLVTASPMSAFDLYRHNRVWESNSYLRSRQK</sequence>
<dbReference type="InterPro" id="IPR033590">
    <property type="entry name" value="PPP1R35"/>
</dbReference>
<dbReference type="Pfam" id="PF15503">
    <property type="entry name" value="PPP1R35_C"/>
    <property type="match status" value="1"/>
</dbReference>
<dbReference type="GO" id="GO:0045724">
    <property type="term" value="P:positive regulation of cilium assembly"/>
    <property type="evidence" value="ECO:0007669"/>
    <property type="project" value="TreeGrafter"/>
</dbReference>
<protein>
    <recommendedName>
        <fullName evidence="6">Protein phosphatase 1 regulatory subunit 35 C-terminal domain-containing protein</fullName>
    </recommendedName>
</protein>
<keyword evidence="3" id="KW-0206">Cytoskeleton</keyword>
<proteinExistence type="inferred from homology"/>
<comment type="subcellular location">
    <subcellularLocation>
        <location evidence="1">Cytoplasm</location>
        <location evidence="1">Cytoskeleton</location>
        <location evidence="1">Microtubule organizing center</location>
        <location evidence="1">Centrosome</location>
        <location evidence="1">Centriole</location>
    </subcellularLocation>
</comment>
<keyword evidence="2" id="KW-0963">Cytoplasm</keyword>
<feature type="region of interest" description="Disordered" evidence="5">
    <location>
        <begin position="96"/>
        <end position="119"/>
    </location>
</feature>